<dbReference type="SUPFAM" id="SSF57850">
    <property type="entry name" value="RING/U-box"/>
    <property type="match status" value="1"/>
</dbReference>
<dbReference type="PROSITE" id="PS50089">
    <property type="entry name" value="ZF_RING_2"/>
    <property type="match status" value="1"/>
</dbReference>
<evidence type="ECO:0000259" key="10">
    <source>
        <dbReference type="PROSITE" id="PS50089"/>
    </source>
</evidence>
<keyword evidence="9" id="KW-1133">Transmembrane helix</keyword>
<evidence type="ECO:0000256" key="5">
    <source>
        <dbReference type="ARBA" id="ARBA00022771"/>
    </source>
</evidence>
<dbReference type="OrthoDB" id="913018at2759"/>
<dbReference type="GO" id="GO:0061630">
    <property type="term" value="F:ubiquitin protein ligase activity"/>
    <property type="evidence" value="ECO:0007669"/>
    <property type="project" value="UniProtKB-EC"/>
</dbReference>
<keyword evidence="9" id="KW-0812">Transmembrane</keyword>
<comment type="catalytic activity">
    <reaction evidence="1">
        <text>S-ubiquitinyl-[E2 ubiquitin-conjugating enzyme]-L-cysteine + [acceptor protein]-L-lysine = [E2 ubiquitin-conjugating enzyme]-L-cysteine + N(6)-ubiquitinyl-[acceptor protein]-L-lysine.</text>
        <dbReference type="EC" id="2.3.2.27"/>
    </reaction>
</comment>
<dbReference type="EMBL" id="NKXS01000421">
    <property type="protein sequence ID" value="PIN24379.1"/>
    <property type="molecule type" value="Genomic_DNA"/>
</dbReference>
<proteinExistence type="predicted"/>
<feature type="transmembrane region" description="Helical" evidence="9">
    <location>
        <begin position="9"/>
        <end position="28"/>
    </location>
</feature>
<dbReference type="InterPro" id="IPR013083">
    <property type="entry name" value="Znf_RING/FYVE/PHD"/>
</dbReference>
<dbReference type="Proteomes" id="UP000231279">
    <property type="component" value="Unassembled WGS sequence"/>
</dbReference>
<dbReference type="Gene3D" id="3.30.40.10">
    <property type="entry name" value="Zinc/RING finger domain, C3HC4 (zinc finger)"/>
    <property type="match status" value="1"/>
</dbReference>
<keyword evidence="5 8" id="KW-0863">Zinc-finger</keyword>
<evidence type="ECO:0000313" key="12">
    <source>
        <dbReference type="Proteomes" id="UP000231279"/>
    </source>
</evidence>
<keyword evidence="6" id="KW-0833">Ubl conjugation pathway</keyword>
<dbReference type="PANTHER" id="PTHR22937">
    <property type="entry name" value="E3 UBIQUITIN-PROTEIN LIGASE RNF165"/>
    <property type="match status" value="1"/>
</dbReference>
<evidence type="ECO:0000256" key="7">
    <source>
        <dbReference type="ARBA" id="ARBA00022833"/>
    </source>
</evidence>
<comment type="caution">
    <text evidence="11">The sequence shown here is derived from an EMBL/GenBank/DDBJ whole genome shotgun (WGS) entry which is preliminary data.</text>
</comment>
<evidence type="ECO:0000313" key="11">
    <source>
        <dbReference type="EMBL" id="PIN24379.1"/>
    </source>
</evidence>
<keyword evidence="12" id="KW-1185">Reference proteome</keyword>
<evidence type="ECO:0000256" key="1">
    <source>
        <dbReference type="ARBA" id="ARBA00000900"/>
    </source>
</evidence>
<evidence type="ECO:0000256" key="9">
    <source>
        <dbReference type="SAM" id="Phobius"/>
    </source>
</evidence>
<dbReference type="InterPro" id="IPR001841">
    <property type="entry name" value="Znf_RING"/>
</dbReference>
<organism evidence="11 12">
    <name type="scientific">Handroanthus impetiginosus</name>
    <dbReference type="NCBI Taxonomy" id="429701"/>
    <lineage>
        <taxon>Eukaryota</taxon>
        <taxon>Viridiplantae</taxon>
        <taxon>Streptophyta</taxon>
        <taxon>Embryophyta</taxon>
        <taxon>Tracheophyta</taxon>
        <taxon>Spermatophyta</taxon>
        <taxon>Magnoliopsida</taxon>
        <taxon>eudicotyledons</taxon>
        <taxon>Gunneridae</taxon>
        <taxon>Pentapetalae</taxon>
        <taxon>asterids</taxon>
        <taxon>lamiids</taxon>
        <taxon>Lamiales</taxon>
        <taxon>Bignoniaceae</taxon>
        <taxon>Crescentiina</taxon>
        <taxon>Tabebuia alliance</taxon>
        <taxon>Handroanthus</taxon>
    </lineage>
</organism>
<keyword evidence="9" id="KW-0472">Membrane</keyword>
<dbReference type="GO" id="GO:0008270">
    <property type="term" value="F:zinc ion binding"/>
    <property type="evidence" value="ECO:0007669"/>
    <property type="project" value="UniProtKB-KW"/>
</dbReference>
<feature type="domain" description="RING-type" evidence="10">
    <location>
        <begin position="58"/>
        <end position="100"/>
    </location>
</feature>
<keyword evidence="4" id="KW-0479">Metal-binding</keyword>
<evidence type="ECO:0000256" key="4">
    <source>
        <dbReference type="ARBA" id="ARBA00022723"/>
    </source>
</evidence>
<protein>
    <recommendedName>
        <fullName evidence="2">RING-type E3 ubiquitin transferase</fullName>
        <ecNumber evidence="2">2.3.2.27</ecNumber>
    </recommendedName>
</protein>
<dbReference type="STRING" id="429701.A0A2G9I3Q7"/>
<name>A0A2G9I3Q7_9LAMI</name>
<dbReference type="InterPro" id="IPR045191">
    <property type="entry name" value="MBR1/2-like"/>
</dbReference>
<keyword evidence="7" id="KW-0862">Zinc</keyword>
<reference evidence="12" key="1">
    <citation type="journal article" date="2018" name="Gigascience">
        <title>Genome assembly of the Pink Ipe (Handroanthus impetiginosus, Bignoniaceae), a highly valued, ecologically keystone Neotropical timber forest tree.</title>
        <authorList>
            <person name="Silva-Junior O.B."/>
            <person name="Grattapaglia D."/>
            <person name="Novaes E."/>
            <person name="Collevatti R.G."/>
        </authorList>
    </citation>
    <scope>NUCLEOTIDE SEQUENCE [LARGE SCALE GENOMIC DNA]</scope>
    <source>
        <strain evidence="12">cv. UFG-1</strain>
    </source>
</reference>
<evidence type="ECO:0000256" key="3">
    <source>
        <dbReference type="ARBA" id="ARBA00022679"/>
    </source>
</evidence>
<gene>
    <name evidence="11" type="ORF">CDL12_02912</name>
</gene>
<dbReference type="Pfam" id="PF13639">
    <property type="entry name" value="zf-RING_2"/>
    <property type="match status" value="1"/>
</dbReference>
<dbReference type="PANTHER" id="PTHR22937:SF65">
    <property type="entry name" value="E3 UBIQUITIN-PROTEIN LIGASE ARK2C"/>
    <property type="match status" value="1"/>
</dbReference>
<dbReference type="EC" id="2.3.2.27" evidence="2"/>
<evidence type="ECO:0000256" key="8">
    <source>
        <dbReference type="PROSITE-ProRule" id="PRU00175"/>
    </source>
</evidence>
<keyword evidence="3" id="KW-0808">Transferase</keyword>
<evidence type="ECO:0000256" key="6">
    <source>
        <dbReference type="ARBA" id="ARBA00022786"/>
    </source>
</evidence>
<accession>A0A2G9I3Q7</accession>
<dbReference type="AlphaFoldDB" id="A0A2G9I3Q7"/>
<sequence>MSEEDFRTLCILFVLICVVVLMFLFSFYELCVVPCCERRLSDDVQIVLETYNGGGGGCVICQEEYKDGEDKAALIACNHKFHTVCVATWLMNNDTCPLCRTYVV</sequence>
<evidence type="ECO:0000256" key="2">
    <source>
        <dbReference type="ARBA" id="ARBA00012483"/>
    </source>
</evidence>
<dbReference type="SMART" id="SM00184">
    <property type="entry name" value="RING"/>
    <property type="match status" value="1"/>
</dbReference>